<dbReference type="InterPro" id="IPR051708">
    <property type="entry name" value="Plant_Aspart_Prot_A1"/>
</dbReference>
<feature type="compositionally biased region" description="Low complexity" evidence="4">
    <location>
        <begin position="249"/>
        <end position="261"/>
    </location>
</feature>
<dbReference type="InterPro" id="IPR032861">
    <property type="entry name" value="TAXi_N"/>
</dbReference>
<dbReference type="PANTHER" id="PTHR47967">
    <property type="entry name" value="OS07G0603500 PROTEIN-RELATED"/>
    <property type="match status" value="1"/>
</dbReference>
<name>A0A5A7RJR2_STRAF</name>
<organism evidence="6 7">
    <name type="scientific">Striga asiatica</name>
    <name type="common">Asiatic witchweed</name>
    <name type="synonym">Buchnera asiatica</name>
    <dbReference type="NCBI Taxonomy" id="4170"/>
    <lineage>
        <taxon>Eukaryota</taxon>
        <taxon>Viridiplantae</taxon>
        <taxon>Streptophyta</taxon>
        <taxon>Embryophyta</taxon>
        <taxon>Tracheophyta</taxon>
        <taxon>Spermatophyta</taxon>
        <taxon>Magnoliopsida</taxon>
        <taxon>eudicotyledons</taxon>
        <taxon>Gunneridae</taxon>
        <taxon>Pentapetalae</taxon>
        <taxon>asterids</taxon>
        <taxon>lamiids</taxon>
        <taxon>Lamiales</taxon>
        <taxon>Orobanchaceae</taxon>
        <taxon>Buchnereae</taxon>
        <taxon>Striga</taxon>
    </lineage>
</organism>
<evidence type="ECO:0000313" key="6">
    <source>
        <dbReference type="EMBL" id="GER57426.1"/>
    </source>
</evidence>
<proteinExistence type="inferred from homology"/>
<evidence type="ECO:0000256" key="2">
    <source>
        <dbReference type="ARBA" id="ARBA00022670"/>
    </source>
</evidence>
<keyword evidence="3" id="KW-0378">Hydrolase</keyword>
<evidence type="ECO:0000256" key="4">
    <source>
        <dbReference type="SAM" id="MobiDB-lite"/>
    </source>
</evidence>
<evidence type="ECO:0000259" key="5">
    <source>
        <dbReference type="Pfam" id="PF14543"/>
    </source>
</evidence>
<dbReference type="Gene3D" id="2.40.70.10">
    <property type="entry name" value="Acid Proteases"/>
    <property type="match status" value="1"/>
</dbReference>
<keyword evidence="7" id="KW-1185">Reference proteome</keyword>
<evidence type="ECO:0000256" key="3">
    <source>
        <dbReference type="ARBA" id="ARBA00022801"/>
    </source>
</evidence>
<evidence type="ECO:0000313" key="7">
    <source>
        <dbReference type="Proteomes" id="UP000325081"/>
    </source>
</evidence>
<dbReference type="SUPFAM" id="SSF50630">
    <property type="entry name" value="Acid proteases"/>
    <property type="match status" value="1"/>
</dbReference>
<dbReference type="EMBL" id="BKCP01013292">
    <property type="protein sequence ID" value="GER57426.1"/>
    <property type="molecule type" value="Genomic_DNA"/>
</dbReference>
<reference evidence="7" key="1">
    <citation type="journal article" date="2019" name="Curr. Biol.">
        <title>Genome Sequence of Striga asiatica Provides Insight into the Evolution of Plant Parasitism.</title>
        <authorList>
            <person name="Yoshida S."/>
            <person name="Kim S."/>
            <person name="Wafula E.K."/>
            <person name="Tanskanen J."/>
            <person name="Kim Y.M."/>
            <person name="Honaas L."/>
            <person name="Yang Z."/>
            <person name="Spallek T."/>
            <person name="Conn C.E."/>
            <person name="Ichihashi Y."/>
            <person name="Cheong K."/>
            <person name="Cui S."/>
            <person name="Der J.P."/>
            <person name="Gundlach H."/>
            <person name="Jiao Y."/>
            <person name="Hori C."/>
            <person name="Ishida J.K."/>
            <person name="Kasahara H."/>
            <person name="Kiba T."/>
            <person name="Kim M.S."/>
            <person name="Koo N."/>
            <person name="Laohavisit A."/>
            <person name="Lee Y.H."/>
            <person name="Lumba S."/>
            <person name="McCourt P."/>
            <person name="Mortimer J.C."/>
            <person name="Mutuku J.M."/>
            <person name="Nomura T."/>
            <person name="Sasaki-Sekimoto Y."/>
            <person name="Seto Y."/>
            <person name="Wang Y."/>
            <person name="Wakatake T."/>
            <person name="Sakakibara H."/>
            <person name="Demura T."/>
            <person name="Yamaguchi S."/>
            <person name="Yoneyama K."/>
            <person name="Manabe R.I."/>
            <person name="Nelson D.C."/>
            <person name="Schulman A.H."/>
            <person name="Timko M.P."/>
            <person name="dePamphilis C.W."/>
            <person name="Choi D."/>
            <person name="Shirasu K."/>
        </authorList>
    </citation>
    <scope>NUCLEOTIDE SEQUENCE [LARGE SCALE GENOMIC DNA]</scope>
    <source>
        <strain evidence="7">cv. UVA1</strain>
    </source>
</reference>
<dbReference type="AlphaFoldDB" id="A0A5A7RJR2"/>
<keyword evidence="2 6" id="KW-0645">Protease</keyword>
<dbReference type="GO" id="GO:0006508">
    <property type="term" value="P:proteolysis"/>
    <property type="evidence" value="ECO:0007669"/>
    <property type="project" value="UniProtKB-KW"/>
</dbReference>
<comment type="similarity">
    <text evidence="1">Belongs to the peptidase A1 family.</text>
</comment>
<evidence type="ECO:0000256" key="1">
    <source>
        <dbReference type="ARBA" id="ARBA00007447"/>
    </source>
</evidence>
<feature type="region of interest" description="Disordered" evidence="4">
    <location>
        <begin position="114"/>
        <end position="134"/>
    </location>
</feature>
<gene>
    <name evidence="6" type="ORF">STAS_35242</name>
</gene>
<dbReference type="Pfam" id="PF14543">
    <property type="entry name" value="TAXi_N"/>
    <property type="match status" value="1"/>
</dbReference>
<sequence>MHSLKAASGGLRDKAMESGAFALWARQRSEKEGDEIFAISLISSQDSRRWESVFCVDESFYDGPPVFDEGLEELLTGDMGSFYNSGPIFVVEPLELVEEEDYVASDANLHKNPSKQGQVYDVKQQKSEGSVSSTNPTGFGTGVILLLASKGGNSRILMCGDKECEYKVSYAEGESSGYLARETFEFEPLDDEDNEEEDESFVLKNITFGCATNDGNMPANGVLGLNSERVSRDGAMGMRSGSTAPNHPSSSTTITTSTSRASRSEVKPPWDSTDVIGGILTRTYSVKFGTESYTLLCYVGVVRRDLVGFPVVEFKFNGGAVLELTAEKCSRTMGMTISASRQLHLSSTTLTSASWGTTCSSTSIWPMISREISCPS</sequence>
<dbReference type="Proteomes" id="UP000325081">
    <property type="component" value="Unassembled WGS sequence"/>
</dbReference>
<dbReference type="InterPro" id="IPR021109">
    <property type="entry name" value="Peptidase_aspartic_dom_sf"/>
</dbReference>
<dbReference type="GO" id="GO:0008233">
    <property type="term" value="F:peptidase activity"/>
    <property type="evidence" value="ECO:0007669"/>
    <property type="project" value="UniProtKB-KW"/>
</dbReference>
<comment type="caution">
    <text evidence="6">The sequence shown here is derived from an EMBL/GenBank/DDBJ whole genome shotgun (WGS) entry which is preliminary data.</text>
</comment>
<accession>A0A5A7RJR2</accession>
<feature type="region of interest" description="Disordered" evidence="4">
    <location>
        <begin position="236"/>
        <end position="268"/>
    </location>
</feature>
<protein>
    <submittedName>
        <fullName evidence="6">Eukaryotic aspartyl protease family protein</fullName>
    </submittedName>
</protein>
<feature type="domain" description="Xylanase inhibitor N-terminal" evidence="5">
    <location>
        <begin position="117"/>
        <end position="231"/>
    </location>
</feature>
<dbReference type="OrthoDB" id="2747330at2759"/>